<dbReference type="EMBL" id="AGWC01000004">
    <property type="protein sequence ID" value="ENN91334.1"/>
    <property type="molecule type" value="Genomic_DNA"/>
</dbReference>
<evidence type="ECO:0000313" key="4">
    <source>
        <dbReference type="Proteomes" id="UP000014242"/>
    </source>
</evidence>
<keyword evidence="2" id="KW-0732">Signal</keyword>
<reference evidence="3 4" key="1">
    <citation type="journal article" date="2013" name="PLoS Genet.">
        <title>A gene transfer agent and a dynamic repertoire of secretion systems hold the keys to the explosive radiation of the emerging pathogen Bartonella.</title>
        <authorList>
            <person name="Guy L."/>
            <person name="Nystedt B."/>
            <person name="Toft C."/>
            <person name="Zaremba-Niedzwiedzka K."/>
            <person name="Berglund E.C."/>
            <person name="Granberg F."/>
            <person name="Naslund K."/>
            <person name="Eriksson A.S."/>
            <person name="Andersson S.G."/>
        </authorList>
    </citation>
    <scope>NUCLEOTIDE SEQUENCE [LARGE SCALE GENOMIC DNA]</scope>
    <source>
        <strain evidence="4">m07a</strain>
    </source>
</reference>
<feature type="region of interest" description="Disordered" evidence="1">
    <location>
        <begin position="40"/>
        <end position="95"/>
    </location>
</feature>
<comment type="caution">
    <text evidence="3">The sequence shown here is derived from an EMBL/GenBank/DDBJ whole genome shotgun (WGS) entry which is preliminary data.</text>
</comment>
<name>N6UFL7_9HYPH</name>
<organism evidence="3 4">
    <name type="scientific">Bartonella schoenbuchensis m07a</name>
    <dbReference type="NCBI Taxonomy" id="1094496"/>
    <lineage>
        <taxon>Bacteria</taxon>
        <taxon>Pseudomonadati</taxon>
        <taxon>Pseudomonadota</taxon>
        <taxon>Alphaproteobacteria</taxon>
        <taxon>Hyphomicrobiales</taxon>
        <taxon>Bartonellaceae</taxon>
        <taxon>Bartonella</taxon>
    </lineage>
</organism>
<dbReference type="AlphaFoldDB" id="N6UFL7"/>
<dbReference type="HOGENOM" id="CLU_048391_0_0_5"/>
<dbReference type="Gene3D" id="2.160.20.20">
    <property type="match status" value="1"/>
</dbReference>
<gene>
    <name evidence="3" type="ORF">m07a_02060</name>
</gene>
<feature type="chain" id="PRO_5004126158" description="Right handed beta helix domain-containing protein" evidence="2">
    <location>
        <begin position="23"/>
        <end position="320"/>
    </location>
</feature>
<feature type="compositionally biased region" description="Gly residues" evidence="1">
    <location>
        <begin position="68"/>
        <end position="84"/>
    </location>
</feature>
<keyword evidence="4" id="KW-1185">Reference proteome</keyword>
<proteinExistence type="predicted"/>
<sequence length="320" mass="32192">MVMRCVLKHHVCLCVLSTAVLAGLTLITAQTKVYAQSKNCNGFTNPGATGEPGGRKGDNPNGKIECDGGYGGTGGNGDRNGQLGGERTIDMDTDPKPAVKVHKGADITINSKLTVTDSKSKSTSPAIQVESGGVLRLSGHVTIQNVKKGIEVGQGSSVTVLKGSIGVRAGGGAVIEVQNGGEVTLSRGVTVEKVSGTGEVISINNGGNVMLGGTRFMGVNKGIVFKGSKGTANATVMGVGGATINLAHGGTGVIMEGREGANATVMELNIKGSGGTTTGAEVTGEGTLVLNKVKISQVQMGAKVTKGKLTVTGGINDYGR</sequence>
<protein>
    <recommendedName>
        <fullName evidence="5">Right handed beta helix domain-containing protein</fullName>
    </recommendedName>
</protein>
<dbReference type="PATRIC" id="fig|1094496.3.peg.211"/>
<evidence type="ECO:0000256" key="2">
    <source>
        <dbReference type="SAM" id="SignalP"/>
    </source>
</evidence>
<feature type="signal peptide" evidence="2">
    <location>
        <begin position="1"/>
        <end position="22"/>
    </location>
</feature>
<evidence type="ECO:0000313" key="3">
    <source>
        <dbReference type="EMBL" id="ENN91334.1"/>
    </source>
</evidence>
<dbReference type="InterPro" id="IPR012332">
    <property type="entry name" value="Autotransporter_pectin_lyase_C"/>
</dbReference>
<dbReference type="eggNOG" id="ENOG503144A">
    <property type="taxonomic scope" value="Bacteria"/>
</dbReference>
<dbReference type="Proteomes" id="UP000014242">
    <property type="component" value="Unassembled WGS sequence"/>
</dbReference>
<evidence type="ECO:0000256" key="1">
    <source>
        <dbReference type="SAM" id="MobiDB-lite"/>
    </source>
</evidence>
<evidence type="ECO:0008006" key="5">
    <source>
        <dbReference type="Google" id="ProtNLM"/>
    </source>
</evidence>
<accession>N6UFL7</accession>